<dbReference type="Proteomes" id="UP000070394">
    <property type="component" value="Unassembled WGS sequence"/>
</dbReference>
<dbReference type="Pfam" id="PF20454">
    <property type="entry name" value="GpA_nuclease"/>
    <property type="match status" value="1"/>
</dbReference>
<dbReference type="GO" id="GO:0004519">
    <property type="term" value="F:endonuclease activity"/>
    <property type="evidence" value="ECO:0007669"/>
    <property type="project" value="InterPro"/>
</dbReference>
<feature type="domain" description="Phage terminase large subunit GpA ATPase" evidence="1">
    <location>
        <begin position="53"/>
        <end position="299"/>
    </location>
</feature>
<sequence>MRNWKRKSVARNPFRKFEVTSYQKEVLKFLKPPEDITVTQWADKYRVLDLRSSAIPGPWRTEHTPYLRGIMDEFNNYETEEIIYVKPTQVGGTECLQNMVGYIIQQDPSPTMIVYPTDKLAESVSQNRLQPMIKASTGLRNRFLENESTRLELQFDGMYLTLAGSNSPSSLASKAIRFLFLDEVDKYPGASKKEADPISLARERTKTFHNKKIFLTSTPTLREGHIWKAMEDADIEKHYFVPCPHCGEYIELKMKQIQFPKGEDMSYADRAEFATYVCQECGCIITDRDKPDMLRLGEWRVVKENTKFARKVAFWMNTLYSPFVRFSEVAKEFLESHDDPERLQNFVNSWLAEPWEDTKLKTNADLVMERQTEYEEFIVPEWTKVLTAGVDVQENCFYWSIRAWGDYFTSQNIAHGQAYSFQEVERIMNLSYQMPDSTPLVVALALIDSGNDTDRVYDFCANNSEWALPSKGASNNMLTHYKLSKVNKADSKAYGMNLVLVDTGKYKDMIAGRMRKDNGTGSWMVYKNCDMEYTTQVTAEHKVNVKNGKGVVKQEWRPKTAHADNHYLDCEVYALCAADILGVRTMHLDNVVENVEKSTKQDDTKHFPEEQWIRTNENWNI</sequence>
<comment type="caution">
    <text evidence="3">The sequence shown here is derived from an EMBL/GenBank/DDBJ whole genome shotgun (WGS) entry which is preliminary data.</text>
</comment>
<dbReference type="PANTHER" id="PTHR34413">
    <property type="entry name" value="PROPHAGE TAIL FIBER ASSEMBLY PROTEIN HOMOLOG TFAE-RELATED-RELATED"/>
    <property type="match status" value="1"/>
</dbReference>
<dbReference type="InterPro" id="IPR046454">
    <property type="entry name" value="GpA_endonuclease"/>
</dbReference>
<evidence type="ECO:0000313" key="3">
    <source>
        <dbReference type="EMBL" id="KXB60607.1"/>
    </source>
</evidence>
<accession>A0A133ZYS8</accession>
<protein>
    <submittedName>
        <fullName evidence="3">Phage terminase large subunit</fullName>
    </submittedName>
</protein>
<dbReference type="HAMAP" id="MF_04144">
    <property type="entry name" value="TERL_LAMBDA"/>
    <property type="match status" value="1"/>
</dbReference>
<feature type="domain" description="Terminase large subunit GpA endonuclease" evidence="2">
    <location>
        <begin position="312"/>
        <end position="587"/>
    </location>
</feature>
<name>A0A133ZYS8_9FIRM</name>
<dbReference type="Pfam" id="PF05876">
    <property type="entry name" value="GpA_ATPase"/>
    <property type="match status" value="1"/>
</dbReference>
<proteinExistence type="inferred from homology"/>
<evidence type="ECO:0000259" key="2">
    <source>
        <dbReference type="Pfam" id="PF20454"/>
    </source>
</evidence>
<dbReference type="InterPro" id="IPR046453">
    <property type="entry name" value="GpA_ATPase"/>
</dbReference>
<evidence type="ECO:0000313" key="4">
    <source>
        <dbReference type="Proteomes" id="UP000070394"/>
    </source>
</evidence>
<dbReference type="PATRIC" id="fig|467210.3.peg.383"/>
<reference evidence="4" key="1">
    <citation type="submission" date="2016-01" db="EMBL/GenBank/DDBJ databases">
        <authorList>
            <person name="Mitreva M."/>
            <person name="Pepin K.H."/>
            <person name="Mihindukulasuriya K.A."/>
            <person name="Fulton R."/>
            <person name="Fronick C."/>
            <person name="O'Laughlin M."/>
            <person name="Miner T."/>
            <person name="Herter B."/>
            <person name="Rosa B.A."/>
            <person name="Cordes M."/>
            <person name="Tomlinson C."/>
            <person name="Wollam A."/>
            <person name="Palsikar V.B."/>
            <person name="Mardis E.R."/>
            <person name="Wilson R.K."/>
        </authorList>
    </citation>
    <scope>NUCLEOTIDE SEQUENCE [LARGE SCALE GENOMIC DNA]</scope>
    <source>
        <strain evidence="4">DNF00896</strain>
    </source>
</reference>
<evidence type="ECO:0000259" key="1">
    <source>
        <dbReference type="Pfam" id="PF05876"/>
    </source>
</evidence>
<dbReference type="GO" id="GO:0016887">
    <property type="term" value="F:ATP hydrolysis activity"/>
    <property type="evidence" value="ECO:0007669"/>
    <property type="project" value="InterPro"/>
</dbReference>
<dbReference type="STRING" id="467210.HMPREF1866_00388"/>
<organism evidence="3 4">
    <name type="scientific">Lachnoanaerobaculum saburreum</name>
    <dbReference type="NCBI Taxonomy" id="467210"/>
    <lineage>
        <taxon>Bacteria</taxon>
        <taxon>Bacillati</taxon>
        <taxon>Bacillota</taxon>
        <taxon>Clostridia</taxon>
        <taxon>Lachnospirales</taxon>
        <taxon>Lachnospiraceae</taxon>
        <taxon>Lachnoanaerobaculum</taxon>
    </lineage>
</organism>
<dbReference type="OrthoDB" id="5181253at2"/>
<dbReference type="GO" id="GO:0005524">
    <property type="term" value="F:ATP binding"/>
    <property type="evidence" value="ECO:0007669"/>
    <property type="project" value="InterPro"/>
</dbReference>
<dbReference type="PANTHER" id="PTHR34413:SF2">
    <property type="entry name" value="PROPHAGE TAIL FIBER ASSEMBLY PROTEIN HOMOLOG TFAE-RELATED"/>
    <property type="match status" value="1"/>
</dbReference>
<keyword evidence="4" id="KW-1185">Reference proteome</keyword>
<dbReference type="AlphaFoldDB" id="A0A133ZYS8"/>
<dbReference type="EMBL" id="LSDA01000011">
    <property type="protein sequence ID" value="KXB60607.1"/>
    <property type="molecule type" value="Genomic_DNA"/>
</dbReference>
<dbReference type="Gene3D" id="3.40.50.300">
    <property type="entry name" value="P-loop containing nucleotide triphosphate hydrolases"/>
    <property type="match status" value="1"/>
</dbReference>
<dbReference type="InterPro" id="IPR027417">
    <property type="entry name" value="P-loop_NTPase"/>
</dbReference>
<gene>
    <name evidence="3" type="ORF">HMPREF1866_00388</name>
</gene>
<dbReference type="InterPro" id="IPR008866">
    <property type="entry name" value="Phage_lambda_GpA-like"/>
</dbReference>
<dbReference type="InterPro" id="IPR051220">
    <property type="entry name" value="TFA_Chaperone"/>
</dbReference>